<evidence type="ECO:0000313" key="9">
    <source>
        <dbReference type="EMBL" id="HHF48627.1"/>
    </source>
</evidence>
<evidence type="ECO:0000256" key="1">
    <source>
        <dbReference type="ARBA" id="ARBA00004141"/>
    </source>
</evidence>
<feature type="domain" description="Sodium/calcium exchanger membrane region" evidence="6">
    <location>
        <begin position="41"/>
        <end position="181"/>
    </location>
</feature>
<name>A0A7C3YGU8_9EURY</name>
<feature type="transmembrane region" description="Helical" evidence="5">
    <location>
        <begin position="207"/>
        <end position="228"/>
    </location>
</feature>
<evidence type="ECO:0000256" key="3">
    <source>
        <dbReference type="ARBA" id="ARBA00022989"/>
    </source>
</evidence>
<feature type="transmembrane region" description="Helical" evidence="5">
    <location>
        <begin position="137"/>
        <end position="155"/>
    </location>
</feature>
<protein>
    <submittedName>
        <fullName evidence="7">Sodium:calcium antiporter</fullName>
    </submittedName>
</protein>
<dbReference type="EMBL" id="DTAK01000048">
    <property type="protein sequence ID" value="HGU59805.1"/>
    <property type="molecule type" value="Genomic_DNA"/>
</dbReference>
<proteinExistence type="predicted"/>
<evidence type="ECO:0000259" key="6">
    <source>
        <dbReference type="Pfam" id="PF01699"/>
    </source>
</evidence>
<dbReference type="InterPro" id="IPR044880">
    <property type="entry name" value="NCX_ion-bd_dom_sf"/>
</dbReference>
<dbReference type="GO" id="GO:0016020">
    <property type="term" value="C:membrane"/>
    <property type="evidence" value="ECO:0007669"/>
    <property type="project" value="UniProtKB-SubCell"/>
</dbReference>
<feature type="transmembrane region" description="Helical" evidence="5">
    <location>
        <begin position="161"/>
        <end position="181"/>
    </location>
</feature>
<evidence type="ECO:0000256" key="5">
    <source>
        <dbReference type="SAM" id="Phobius"/>
    </source>
</evidence>
<keyword evidence="4 5" id="KW-0472">Membrane</keyword>
<feature type="transmembrane region" description="Helical" evidence="5">
    <location>
        <begin position="36"/>
        <end position="53"/>
    </location>
</feature>
<dbReference type="EMBL" id="DTPI01000022">
    <property type="protein sequence ID" value="HGE66101.1"/>
    <property type="molecule type" value="Genomic_DNA"/>
</dbReference>
<gene>
    <name evidence="9" type="ORF">ENL48_05680</name>
    <name evidence="8" type="ORF">ENT89_06630</name>
    <name evidence="7" type="ORF">ENX77_03095</name>
</gene>
<dbReference type="Gene3D" id="1.20.1420.30">
    <property type="entry name" value="NCX, central ion-binding region"/>
    <property type="match status" value="1"/>
</dbReference>
<reference evidence="7" key="1">
    <citation type="journal article" date="2020" name="mSystems">
        <title>Genome- and Community-Level Interaction Insights into Carbon Utilization and Element Cycling Functions of Hydrothermarchaeota in Hydrothermal Sediment.</title>
        <authorList>
            <person name="Zhou Z."/>
            <person name="Liu Y."/>
            <person name="Xu W."/>
            <person name="Pan J."/>
            <person name="Luo Z.H."/>
            <person name="Li M."/>
        </authorList>
    </citation>
    <scope>NUCLEOTIDE SEQUENCE [LARGE SCALE GENOMIC DNA]</scope>
    <source>
        <strain evidence="9">SpSt-10</strain>
        <strain evidence="8">SpSt-62</strain>
        <strain evidence="7">SpSt-97</strain>
    </source>
</reference>
<evidence type="ECO:0000256" key="4">
    <source>
        <dbReference type="ARBA" id="ARBA00023136"/>
    </source>
</evidence>
<comment type="subcellular location">
    <subcellularLocation>
        <location evidence="1">Membrane</location>
        <topology evidence="1">Multi-pass membrane protein</topology>
    </subcellularLocation>
</comment>
<dbReference type="EMBL" id="DRUC01000087">
    <property type="protein sequence ID" value="HHF48627.1"/>
    <property type="molecule type" value="Genomic_DNA"/>
</dbReference>
<feature type="transmembrane region" description="Helical" evidence="5">
    <location>
        <begin position="12"/>
        <end position="30"/>
    </location>
</feature>
<feature type="domain" description="Sodium/calcium exchanger membrane region" evidence="6">
    <location>
        <begin position="210"/>
        <end position="354"/>
    </location>
</feature>
<dbReference type="GO" id="GO:0055085">
    <property type="term" value="P:transmembrane transport"/>
    <property type="evidence" value="ECO:0007669"/>
    <property type="project" value="InterPro"/>
</dbReference>
<sequence>MDFLKEKIQLITAFMLTIPWIISFFLKIHYPPQIEALISGFAVVGAAFLLSWASETAEMDVPRSLSLAVVALLAVLPEYAVDAYFTWMAGKVGGEYIHYATANMTGANRLLIGIGWSIVMFIAIFKSKKRYVELDDSLNLEIFFLFIATLYSFILPIKDSISLMDSFVFVSLYILYVFLAYKAEHEEFEPEGVPKFICQLETRARRFIVMFLMIFAAFVIFISVEAFSEGLLGTAKMWGIDEFLVVQWIAPLASESAEFIVAIYLVKKMRVSAGLNALISSKVNQWTLLIGTLAVVYSISLMEIAALPLDVRQRGEIFLTAAQSLFATALILDKRVTLWEAFSLFFLFLVQIAFPSVEVRYLISLIYLILAIFVLMKNKKYIPITFEYVKTLATR</sequence>
<evidence type="ECO:0000313" key="7">
    <source>
        <dbReference type="EMBL" id="HGE66101.1"/>
    </source>
</evidence>
<evidence type="ECO:0000256" key="2">
    <source>
        <dbReference type="ARBA" id="ARBA00022692"/>
    </source>
</evidence>
<dbReference type="InterPro" id="IPR004837">
    <property type="entry name" value="NaCa_Exmemb"/>
</dbReference>
<dbReference type="AlphaFoldDB" id="A0A7C3YGU8"/>
<feature type="transmembrane region" description="Helical" evidence="5">
    <location>
        <begin position="286"/>
        <end position="309"/>
    </location>
</feature>
<comment type="caution">
    <text evidence="7">The sequence shown here is derived from an EMBL/GenBank/DDBJ whole genome shotgun (WGS) entry which is preliminary data.</text>
</comment>
<accession>A0A7C3YGU8</accession>
<feature type="transmembrane region" description="Helical" evidence="5">
    <location>
        <begin position="360"/>
        <end position="376"/>
    </location>
</feature>
<keyword evidence="3 5" id="KW-1133">Transmembrane helix</keyword>
<dbReference type="Pfam" id="PF01699">
    <property type="entry name" value="Na_Ca_ex"/>
    <property type="match status" value="2"/>
</dbReference>
<organism evidence="7">
    <name type="scientific">Geoglobus ahangari</name>
    <dbReference type="NCBI Taxonomy" id="113653"/>
    <lineage>
        <taxon>Archaea</taxon>
        <taxon>Methanobacteriati</taxon>
        <taxon>Methanobacteriota</taxon>
        <taxon>Archaeoglobi</taxon>
        <taxon>Archaeoglobales</taxon>
        <taxon>Archaeoglobaceae</taxon>
        <taxon>Geoglobus</taxon>
    </lineage>
</organism>
<evidence type="ECO:0000313" key="8">
    <source>
        <dbReference type="EMBL" id="HGU59805.1"/>
    </source>
</evidence>
<feature type="transmembrane region" description="Helical" evidence="5">
    <location>
        <begin position="65"/>
        <end position="87"/>
    </location>
</feature>
<feature type="transmembrane region" description="Helical" evidence="5">
    <location>
        <begin position="248"/>
        <end position="266"/>
    </location>
</feature>
<keyword evidence="2 5" id="KW-0812">Transmembrane</keyword>
<feature type="transmembrane region" description="Helical" evidence="5">
    <location>
        <begin position="107"/>
        <end position="125"/>
    </location>
</feature>